<dbReference type="Gene3D" id="1.20.1740.10">
    <property type="entry name" value="Amino acid/polyamine transporter I"/>
    <property type="match status" value="1"/>
</dbReference>
<dbReference type="InterPro" id="IPR002293">
    <property type="entry name" value="AA/rel_permease1"/>
</dbReference>
<dbReference type="EnsemblMetazoa" id="XM_030985771">
    <property type="protein sequence ID" value="XP_030841631"/>
    <property type="gene ID" value="LOC115924076"/>
</dbReference>
<protein>
    <submittedName>
        <fullName evidence="6">Uncharacterized protein</fullName>
    </submittedName>
</protein>
<dbReference type="PANTHER" id="PTHR11785">
    <property type="entry name" value="AMINO ACID TRANSPORTER"/>
    <property type="match status" value="1"/>
</dbReference>
<name>A0A7M7NWL9_STRPU</name>
<feature type="transmembrane region" description="Helical" evidence="5">
    <location>
        <begin position="182"/>
        <end position="204"/>
    </location>
</feature>
<feature type="transmembrane region" description="Helical" evidence="5">
    <location>
        <begin position="91"/>
        <end position="113"/>
    </location>
</feature>
<evidence type="ECO:0000313" key="7">
    <source>
        <dbReference type="Proteomes" id="UP000007110"/>
    </source>
</evidence>
<organism evidence="6 7">
    <name type="scientific">Strongylocentrotus purpuratus</name>
    <name type="common">Purple sea urchin</name>
    <dbReference type="NCBI Taxonomy" id="7668"/>
    <lineage>
        <taxon>Eukaryota</taxon>
        <taxon>Metazoa</taxon>
        <taxon>Echinodermata</taxon>
        <taxon>Eleutherozoa</taxon>
        <taxon>Echinozoa</taxon>
        <taxon>Echinoidea</taxon>
        <taxon>Euechinoidea</taxon>
        <taxon>Echinacea</taxon>
        <taxon>Camarodonta</taxon>
        <taxon>Echinidea</taxon>
        <taxon>Strongylocentrotidae</taxon>
        <taxon>Strongylocentrotus</taxon>
    </lineage>
</organism>
<accession>A0A7M7NWL9</accession>
<dbReference type="Proteomes" id="UP000007110">
    <property type="component" value="Unassembled WGS sequence"/>
</dbReference>
<dbReference type="OMA" id="CPIVHLY"/>
<evidence type="ECO:0000256" key="4">
    <source>
        <dbReference type="ARBA" id="ARBA00023136"/>
    </source>
</evidence>
<reference evidence="7" key="1">
    <citation type="submission" date="2015-02" db="EMBL/GenBank/DDBJ databases">
        <title>Genome sequencing for Strongylocentrotus purpuratus.</title>
        <authorList>
            <person name="Murali S."/>
            <person name="Liu Y."/>
            <person name="Vee V."/>
            <person name="English A."/>
            <person name="Wang M."/>
            <person name="Skinner E."/>
            <person name="Han Y."/>
            <person name="Muzny D.M."/>
            <person name="Worley K.C."/>
            <person name="Gibbs R.A."/>
        </authorList>
    </citation>
    <scope>NUCLEOTIDE SEQUENCE</scope>
</reference>
<dbReference type="InterPro" id="IPR050598">
    <property type="entry name" value="AminoAcid_Transporter"/>
</dbReference>
<keyword evidence="4 5" id="KW-0472">Membrane</keyword>
<dbReference type="FunFam" id="1.20.1740.10:FF:000056">
    <property type="entry name" value="Y+L amino acid transporter 2"/>
    <property type="match status" value="1"/>
</dbReference>
<evidence type="ECO:0000256" key="1">
    <source>
        <dbReference type="ARBA" id="ARBA00004141"/>
    </source>
</evidence>
<sequence>MAASNQGDEVSLSKSIDEVDIKPTRQRVSAIKDLYEQAGDVGDQDENNSEGAVKLKRRMNLLDGVAINIGIIIGSGIFVSPKGVLAGVGSVGATMVVWAVCGVFSMVGALCYAELGTMIPASGGAYAYIQLIYGDFFGFMLLWIAAVMAQPGSMAVIVLTFANYSLQPLYPNVECPPPRAPIVLIAISCTIVVVLINAISVRWSCWIQDVTSVCKIGALIIIIISGMVELGQGTSYYFYSHFLKKK</sequence>
<evidence type="ECO:0000256" key="2">
    <source>
        <dbReference type="ARBA" id="ARBA00022692"/>
    </source>
</evidence>
<dbReference type="GeneID" id="115924076"/>
<comment type="subcellular location">
    <subcellularLocation>
        <location evidence="1">Membrane</location>
        <topology evidence="1">Multi-pass membrane protein</topology>
    </subcellularLocation>
</comment>
<evidence type="ECO:0000256" key="3">
    <source>
        <dbReference type="ARBA" id="ARBA00022989"/>
    </source>
</evidence>
<dbReference type="AlphaFoldDB" id="A0A7M7NWL9"/>
<keyword evidence="7" id="KW-1185">Reference proteome</keyword>
<dbReference type="RefSeq" id="XP_030841631.1">
    <property type="nucleotide sequence ID" value="XM_030985771.1"/>
</dbReference>
<dbReference type="PANTHER" id="PTHR11785:SF528">
    <property type="entry name" value="AMINO ACID TRANSPORTER PROTEIN JHI-21"/>
    <property type="match status" value="1"/>
</dbReference>
<dbReference type="GO" id="GO:0003333">
    <property type="term" value="P:amino acid transmembrane transport"/>
    <property type="evidence" value="ECO:0000318"/>
    <property type="project" value="GO_Central"/>
</dbReference>
<dbReference type="KEGG" id="spu:115924076"/>
<keyword evidence="2 5" id="KW-0812">Transmembrane</keyword>
<dbReference type="Pfam" id="PF13520">
    <property type="entry name" value="AA_permease_2"/>
    <property type="match status" value="1"/>
</dbReference>
<dbReference type="GO" id="GO:0015179">
    <property type="term" value="F:L-amino acid transmembrane transporter activity"/>
    <property type="evidence" value="ECO:0000318"/>
    <property type="project" value="GO_Central"/>
</dbReference>
<feature type="transmembrane region" description="Helical" evidence="5">
    <location>
        <begin position="61"/>
        <end position="79"/>
    </location>
</feature>
<dbReference type="GO" id="GO:0016020">
    <property type="term" value="C:membrane"/>
    <property type="evidence" value="ECO:0007669"/>
    <property type="project" value="UniProtKB-SubCell"/>
</dbReference>
<evidence type="ECO:0000313" key="6">
    <source>
        <dbReference type="EnsemblMetazoa" id="XP_030841631"/>
    </source>
</evidence>
<dbReference type="OrthoDB" id="10062876at2759"/>
<reference evidence="6" key="2">
    <citation type="submission" date="2021-01" db="UniProtKB">
        <authorList>
            <consortium name="EnsemblMetazoa"/>
        </authorList>
    </citation>
    <scope>IDENTIFICATION</scope>
</reference>
<evidence type="ECO:0000256" key="5">
    <source>
        <dbReference type="SAM" id="Phobius"/>
    </source>
</evidence>
<feature type="transmembrane region" description="Helical" evidence="5">
    <location>
        <begin position="216"/>
        <end position="239"/>
    </location>
</feature>
<proteinExistence type="predicted"/>
<keyword evidence="3 5" id="KW-1133">Transmembrane helix</keyword>
<dbReference type="InParanoid" id="A0A7M7NWL9"/>